<feature type="signal peptide" evidence="2">
    <location>
        <begin position="1"/>
        <end position="17"/>
    </location>
</feature>
<gene>
    <name evidence="3" type="ORF">EUGRSUZ_G00719</name>
</gene>
<proteinExistence type="predicted"/>
<feature type="chain" id="PRO_5001568072" description="Secreted protein" evidence="2">
    <location>
        <begin position="18"/>
        <end position="104"/>
    </location>
</feature>
<feature type="region of interest" description="Disordered" evidence="1">
    <location>
        <begin position="77"/>
        <end position="104"/>
    </location>
</feature>
<feature type="compositionally biased region" description="Polar residues" evidence="1">
    <location>
        <begin position="81"/>
        <end position="95"/>
    </location>
</feature>
<evidence type="ECO:0000313" key="3">
    <source>
        <dbReference type="EMBL" id="KCW63110.1"/>
    </source>
</evidence>
<accession>A0A059BBQ4</accession>
<evidence type="ECO:0000256" key="1">
    <source>
        <dbReference type="SAM" id="MobiDB-lite"/>
    </source>
</evidence>
<dbReference type="Gramene" id="KCW63110">
    <property type="protein sequence ID" value="KCW63110"/>
    <property type="gene ID" value="EUGRSUZ_G00719"/>
</dbReference>
<dbReference type="InParanoid" id="A0A059BBQ4"/>
<evidence type="ECO:0000256" key="2">
    <source>
        <dbReference type="SAM" id="SignalP"/>
    </source>
</evidence>
<keyword evidence="2" id="KW-0732">Signal</keyword>
<reference evidence="3" key="1">
    <citation type="submission" date="2013-07" db="EMBL/GenBank/DDBJ databases">
        <title>The genome of Eucalyptus grandis.</title>
        <authorList>
            <person name="Schmutz J."/>
            <person name="Hayes R."/>
            <person name="Myburg A."/>
            <person name="Tuskan G."/>
            <person name="Grattapaglia D."/>
            <person name="Rokhsar D.S."/>
        </authorList>
    </citation>
    <scope>NUCLEOTIDE SEQUENCE</scope>
    <source>
        <tissue evidence="3">Leaf extractions</tissue>
    </source>
</reference>
<sequence length="104" mass="11806">MFCRFLLLSVHSHFIAIFRIPLFRPSTPRAKGKRGGVHCLKELYPIAKAEVGWIIIIWTGSADSKDEILRVHSRHSCRSEVVSSTNRNRGQSESSKSSEKIRQA</sequence>
<organism evidence="3">
    <name type="scientific">Eucalyptus grandis</name>
    <name type="common">Flooded gum</name>
    <dbReference type="NCBI Taxonomy" id="71139"/>
    <lineage>
        <taxon>Eukaryota</taxon>
        <taxon>Viridiplantae</taxon>
        <taxon>Streptophyta</taxon>
        <taxon>Embryophyta</taxon>
        <taxon>Tracheophyta</taxon>
        <taxon>Spermatophyta</taxon>
        <taxon>Magnoliopsida</taxon>
        <taxon>eudicotyledons</taxon>
        <taxon>Gunneridae</taxon>
        <taxon>Pentapetalae</taxon>
        <taxon>rosids</taxon>
        <taxon>malvids</taxon>
        <taxon>Myrtales</taxon>
        <taxon>Myrtaceae</taxon>
        <taxon>Myrtoideae</taxon>
        <taxon>Eucalypteae</taxon>
        <taxon>Eucalyptus</taxon>
    </lineage>
</organism>
<dbReference type="EMBL" id="KK198759">
    <property type="protein sequence ID" value="KCW63110.1"/>
    <property type="molecule type" value="Genomic_DNA"/>
</dbReference>
<protein>
    <recommendedName>
        <fullName evidence="4">Secreted protein</fullName>
    </recommendedName>
</protein>
<name>A0A059BBQ4_EUCGR</name>
<evidence type="ECO:0008006" key="4">
    <source>
        <dbReference type="Google" id="ProtNLM"/>
    </source>
</evidence>
<dbReference type="AlphaFoldDB" id="A0A059BBQ4"/>